<dbReference type="Proteomes" id="UP000031982">
    <property type="component" value="Unassembled WGS sequence"/>
</dbReference>
<feature type="domain" description="SLH" evidence="4">
    <location>
        <begin position="80"/>
        <end position="137"/>
    </location>
</feature>
<feature type="domain" description="SLH" evidence="4">
    <location>
        <begin position="138"/>
        <end position="201"/>
    </location>
</feature>
<dbReference type="InterPro" id="IPR002901">
    <property type="entry name" value="MGlyc_endo_b_GlcNAc-like_dom"/>
</dbReference>
<dbReference type="Pfam" id="PF01832">
    <property type="entry name" value="Glucosaminidase"/>
    <property type="match status" value="1"/>
</dbReference>
<dbReference type="PANTHER" id="PTHR43308:SF5">
    <property type="entry name" value="S-LAYER PROTEIN _ PEPTIDOGLYCAN ENDO-BETA-N-ACETYLGLUCOSAMINIDASE"/>
    <property type="match status" value="1"/>
</dbReference>
<dbReference type="InterPro" id="IPR051465">
    <property type="entry name" value="Cell_Envelope_Struct_Comp"/>
</dbReference>
<evidence type="ECO:0000256" key="1">
    <source>
        <dbReference type="ARBA" id="ARBA00022729"/>
    </source>
</evidence>
<evidence type="ECO:0000256" key="2">
    <source>
        <dbReference type="SAM" id="MobiDB-lite"/>
    </source>
</evidence>
<gene>
    <name evidence="5" type="ORF">SD77_4316</name>
</gene>
<evidence type="ECO:0000256" key="3">
    <source>
        <dbReference type="SAM" id="SignalP"/>
    </source>
</evidence>
<dbReference type="RefSeq" id="WP_041113793.1">
    <property type="nucleotide sequence ID" value="NZ_JARTHD010000034.1"/>
</dbReference>
<keyword evidence="6" id="KW-1185">Reference proteome</keyword>
<accession>A0ABR5AV57</accession>
<dbReference type="SMART" id="SM00047">
    <property type="entry name" value="LYZ2"/>
    <property type="match status" value="1"/>
</dbReference>
<proteinExistence type="predicted"/>
<keyword evidence="1 3" id="KW-0732">Signal</keyword>
<dbReference type="Pfam" id="PF00395">
    <property type="entry name" value="SLH"/>
    <property type="match status" value="3"/>
</dbReference>
<feature type="signal peptide" evidence="3">
    <location>
        <begin position="1"/>
        <end position="27"/>
    </location>
</feature>
<dbReference type="PANTHER" id="PTHR43308">
    <property type="entry name" value="OUTER MEMBRANE PROTEIN ALPHA-RELATED"/>
    <property type="match status" value="1"/>
</dbReference>
<comment type="caution">
    <text evidence="5">The sequence shown here is derived from an EMBL/GenBank/DDBJ whole genome shotgun (WGS) entry which is preliminary data.</text>
</comment>
<feature type="chain" id="PRO_5045399453" description="SLH domain-containing protein" evidence="3">
    <location>
        <begin position="28"/>
        <end position="658"/>
    </location>
</feature>
<protein>
    <recommendedName>
        <fullName evidence="4">SLH domain-containing protein</fullName>
    </recommendedName>
</protein>
<evidence type="ECO:0000259" key="4">
    <source>
        <dbReference type="PROSITE" id="PS51272"/>
    </source>
</evidence>
<dbReference type="InterPro" id="IPR001119">
    <property type="entry name" value="SLH_dom"/>
</dbReference>
<evidence type="ECO:0000313" key="6">
    <source>
        <dbReference type="Proteomes" id="UP000031982"/>
    </source>
</evidence>
<dbReference type="PROSITE" id="PS51272">
    <property type="entry name" value="SLH"/>
    <property type="match status" value="3"/>
</dbReference>
<sequence length="658" mass="71610">MKKKKVLALAMSLSLLFPAFTPLNAKAAMKDEIQAMIDKGVMQGYPDGDLRPYQSVTRAEFAAFLTRALELPSGPSTFRDVPPSLKLASGVNAAAAAKIVNGGSDGRFHPDALITRKDMALMINNALNYLNINVTYEPAPFTDINDLSSTHKVAIGKNYKLDIIKGYSATTFSPLENVRRDHAAAFIYRLLEAQKTSGSTDPVTPTDPEPPVDPEPENPGPAPADAYQVATIDAKGTITYASGWYTSFDTAKQAMGQRGQELILKKNKIIHMQENSGIVFVSNSGATVNLYSDPGLTNAKSYATKGSEVKYVTSTDSYVKVSLGGKDYYIKPSDGQLVPFEGAPGRSFYRVVSGQLEHHIYQPATKNYVSYVIGKAPGFLSAGQKYYSWDNATFYNDQGRIVGKGYQYFQLLSARTMTNYTATELNTFIKQALAEREATGYAKYKDATKKSKLIGLGTTLKKVESEKRINALLILAMAIHESDYGMSAHAQKNNNLFGIAVYDSKPEEGKSFPSPVECVYHLADGYLNDRYVVPNPAGAWKQSISNGAAPGNKGVGINMKYASDIAWGGKVAGHMYRIDKALGSKDFGKYTIGLTNVQGLNVRASANGTIQFTYREAGMPVIMLGAPSSGWQKIISDDLKYKEGYVSSQYVTPLPIVK</sequence>
<name>A0ABR5AV57_BACBA</name>
<dbReference type="Gene3D" id="1.10.530.10">
    <property type="match status" value="1"/>
</dbReference>
<dbReference type="EMBL" id="JXLP01000009">
    <property type="protein sequence ID" value="KIL78636.1"/>
    <property type="molecule type" value="Genomic_DNA"/>
</dbReference>
<evidence type="ECO:0000313" key="5">
    <source>
        <dbReference type="EMBL" id="KIL78636.1"/>
    </source>
</evidence>
<organism evidence="5 6">
    <name type="scientific">Bacillus badius</name>
    <dbReference type="NCBI Taxonomy" id="1455"/>
    <lineage>
        <taxon>Bacteria</taxon>
        <taxon>Bacillati</taxon>
        <taxon>Bacillota</taxon>
        <taxon>Bacilli</taxon>
        <taxon>Bacillales</taxon>
        <taxon>Bacillaceae</taxon>
        <taxon>Pseudobacillus</taxon>
    </lineage>
</organism>
<reference evidence="5 6" key="1">
    <citation type="submission" date="2015-01" db="EMBL/GenBank/DDBJ databases">
        <title>Genome Assembly of Bacillus badius MTCC 1458.</title>
        <authorList>
            <person name="Verma A."/>
            <person name="Khatri I."/>
            <person name="Mual P."/>
            <person name="Subramanian S."/>
            <person name="Krishnamurthi S."/>
        </authorList>
    </citation>
    <scope>NUCLEOTIDE SEQUENCE [LARGE SCALE GENOMIC DNA]</scope>
    <source>
        <strain evidence="5 6">MTCC 1458</strain>
    </source>
</reference>
<feature type="domain" description="SLH" evidence="4">
    <location>
        <begin position="16"/>
        <end position="79"/>
    </location>
</feature>
<feature type="region of interest" description="Disordered" evidence="2">
    <location>
        <begin position="196"/>
        <end position="224"/>
    </location>
</feature>